<proteinExistence type="predicted"/>
<gene>
    <name evidence="1" type="ORF">QHF89_46125</name>
</gene>
<dbReference type="RefSeq" id="WP_284721833.1">
    <property type="nucleotide sequence ID" value="NZ_JARZHI010000101.1"/>
</dbReference>
<name>A0ABT6P8P8_9BACT</name>
<evidence type="ECO:0000313" key="1">
    <source>
        <dbReference type="EMBL" id="MDI1436972.1"/>
    </source>
</evidence>
<dbReference type="EMBL" id="JARZHI010000101">
    <property type="protein sequence ID" value="MDI1436972.1"/>
    <property type="molecule type" value="Genomic_DNA"/>
</dbReference>
<comment type="caution">
    <text evidence="1">The sequence shown here is derived from an EMBL/GenBank/DDBJ whole genome shotgun (WGS) entry which is preliminary data.</text>
</comment>
<keyword evidence="2" id="KW-1185">Reference proteome</keyword>
<dbReference type="PROSITE" id="PS51257">
    <property type="entry name" value="PROKAR_LIPOPROTEIN"/>
    <property type="match status" value="1"/>
</dbReference>
<evidence type="ECO:0000313" key="2">
    <source>
        <dbReference type="Proteomes" id="UP001160301"/>
    </source>
</evidence>
<sequence>MNTTKLISLCGMVVFGGLVTVSGCNDMTPGSGDGENGETASVKMAFSGSGVSWYGNSVLIAAERDGVTDSKYRCFNEATACFNFNADGTLVPAPGNEEDAAKFNELCGSNAVNDPNYPGDGTYDFYYTVIAGENCYGEEITTVDNAHDFACYAPENFLAQQYPNSTPDEYLPGGADVVNQVICVSENVDKDFEFFSCADVDVPEGAYADLAFDCGCEVDPYTYDCACGFDPADLGNCAADPANQCLILCEAP</sequence>
<evidence type="ECO:0008006" key="3">
    <source>
        <dbReference type="Google" id="ProtNLM"/>
    </source>
</evidence>
<accession>A0ABT6P8P8</accession>
<reference evidence="1 2" key="1">
    <citation type="submission" date="2023-04" db="EMBL/GenBank/DDBJ databases">
        <title>The genome sequence of Polyangium sorediatum DSM14670.</title>
        <authorList>
            <person name="Zhang X."/>
        </authorList>
    </citation>
    <scope>NUCLEOTIDE SEQUENCE [LARGE SCALE GENOMIC DNA]</scope>
    <source>
        <strain evidence="1 2">DSM 14670</strain>
    </source>
</reference>
<protein>
    <recommendedName>
        <fullName evidence="3">Lipoprotein</fullName>
    </recommendedName>
</protein>
<dbReference type="Proteomes" id="UP001160301">
    <property type="component" value="Unassembled WGS sequence"/>
</dbReference>
<organism evidence="1 2">
    <name type="scientific">Polyangium sorediatum</name>
    <dbReference type="NCBI Taxonomy" id="889274"/>
    <lineage>
        <taxon>Bacteria</taxon>
        <taxon>Pseudomonadati</taxon>
        <taxon>Myxococcota</taxon>
        <taxon>Polyangia</taxon>
        <taxon>Polyangiales</taxon>
        <taxon>Polyangiaceae</taxon>
        <taxon>Polyangium</taxon>
    </lineage>
</organism>